<reference evidence="1" key="2">
    <citation type="submission" date="2023-06" db="EMBL/GenBank/DDBJ databases">
        <authorList>
            <consortium name="Lawrence Berkeley National Laboratory"/>
            <person name="Haridas S."/>
            <person name="Hensen N."/>
            <person name="Bonometti L."/>
            <person name="Westerberg I."/>
            <person name="Brannstrom I.O."/>
            <person name="Guillou S."/>
            <person name="Cros-Aarteil S."/>
            <person name="Calhoun S."/>
            <person name="Kuo A."/>
            <person name="Mondo S."/>
            <person name="Pangilinan J."/>
            <person name="Riley R."/>
            <person name="Labutti K."/>
            <person name="Andreopoulos B."/>
            <person name="Lipzen A."/>
            <person name="Chen C."/>
            <person name="Yanf M."/>
            <person name="Daum C."/>
            <person name="Ng V."/>
            <person name="Clum A."/>
            <person name="Steindorff A."/>
            <person name="Ohm R."/>
            <person name="Martin F."/>
            <person name="Silar P."/>
            <person name="Natvig D."/>
            <person name="Lalanne C."/>
            <person name="Gautier V."/>
            <person name="Ament-Velasquez S.L."/>
            <person name="Kruys A."/>
            <person name="Hutchinson M.I."/>
            <person name="Powell A.J."/>
            <person name="Barry K."/>
            <person name="Miller A.N."/>
            <person name="Grigoriev I.V."/>
            <person name="Debuchy R."/>
            <person name="Gladieux P."/>
            <person name="Thoren M.H."/>
            <person name="Johannesson H."/>
        </authorList>
    </citation>
    <scope>NUCLEOTIDE SEQUENCE</scope>
    <source>
        <strain evidence="1">CBS 958.72</strain>
    </source>
</reference>
<evidence type="ECO:0000313" key="2">
    <source>
        <dbReference type="Proteomes" id="UP001287356"/>
    </source>
</evidence>
<reference evidence="1" key="1">
    <citation type="journal article" date="2023" name="Mol. Phylogenet. Evol.">
        <title>Genome-scale phylogeny and comparative genomics of the fungal order Sordariales.</title>
        <authorList>
            <person name="Hensen N."/>
            <person name="Bonometti L."/>
            <person name="Westerberg I."/>
            <person name="Brannstrom I.O."/>
            <person name="Guillou S."/>
            <person name="Cros-Aarteil S."/>
            <person name="Calhoun S."/>
            <person name="Haridas S."/>
            <person name="Kuo A."/>
            <person name="Mondo S."/>
            <person name="Pangilinan J."/>
            <person name="Riley R."/>
            <person name="LaButti K."/>
            <person name="Andreopoulos B."/>
            <person name="Lipzen A."/>
            <person name="Chen C."/>
            <person name="Yan M."/>
            <person name="Daum C."/>
            <person name="Ng V."/>
            <person name="Clum A."/>
            <person name="Steindorff A."/>
            <person name="Ohm R.A."/>
            <person name="Martin F."/>
            <person name="Silar P."/>
            <person name="Natvig D.O."/>
            <person name="Lalanne C."/>
            <person name="Gautier V."/>
            <person name="Ament-Velasquez S.L."/>
            <person name="Kruys A."/>
            <person name="Hutchinson M.I."/>
            <person name="Powell A.J."/>
            <person name="Barry K."/>
            <person name="Miller A.N."/>
            <person name="Grigoriev I.V."/>
            <person name="Debuchy R."/>
            <person name="Gladieux P."/>
            <person name="Hiltunen Thoren M."/>
            <person name="Johannesson H."/>
        </authorList>
    </citation>
    <scope>NUCLEOTIDE SEQUENCE</scope>
    <source>
        <strain evidence="1">CBS 958.72</strain>
    </source>
</reference>
<accession>A0AAE0JTE1</accession>
<gene>
    <name evidence="1" type="ORF">B0T24DRAFT_118211</name>
</gene>
<dbReference type="Proteomes" id="UP001287356">
    <property type="component" value="Unassembled WGS sequence"/>
</dbReference>
<name>A0AAE0JTE1_9PEZI</name>
<protein>
    <submittedName>
        <fullName evidence="1">Uncharacterized protein</fullName>
    </submittedName>
</protein>
<dbReference type="AlphaFoldDB" id="A0AAE0JTE1"/>
<comment type="caution">
    <text evidence="1">The sequence shown here is derived from an EMBL/GenBank/DDBJ whole genome shotgun (WGS) entry which is preliminary data.</text>
</comment>
<evidence type="ECO:0000313" key="1">
    <source>
        <dbReference type="EMBL" id="KAK3361230.1"/>
    </source>
</evidence>
<sequence length="219" mass="24859">MYVSTKSVPSFHLGTQSAFPRFLNHTSHARAQWYIFLGDVHPGFSFGEPPEQLHSQRPSHGTRPAWLASRLGPSLQHQTTENAPVRSVGRHLPLWSADLCFQDGRNAFAQNNTGEPEFTKSRLNLGWDGSQDQTLPNDATLAFIRSLPSMQSTYLPGKQRCRSDLPPDYVQYPTQEGQKDLNIITIKKLDHGHKTRKKNNCGPPIAKWYLKIRTHNLDY</sequence>
<organism evidence="1 2">
    <name type="scientific">Lasiosphaeria ovina</name>
    <dbReference type="NCBI Taxonomy" id="92902"/>
    <lineage>
        <taxon>Eukaryota</taxon>
        <taxon>Fungi</taxon>
        <taxon>Dikarya</taxon>
        <taxon>Ascomycota</taxon>
        <taxon>Pezizomycotina</taxon>
        <taxon>Sordariomycetes</taxon>
        <taxon>Sordariomycetidae</taxon>
        <taxon>Sordariales</taxon>
        <taxon>Lasiosphaeriaceae</taxon>
        <taxon>Lasiosphaeria</taxon>
    </lineage>
</organism>
<dbReference type="EMBL" id="JAULSN010000012">
    <property type="protein sequence ID" value="KAK3361230.1"/>
    <property type="molecule type" value="Genomic_DNA"/>
</dbReference>
<keyword evidence="2" id="KW-1185">Reference proteome</keyword>
<proteinExistence type="predicted"/>